<protein>
    <submittedName>
        <fullName evidence="2">Uncharacterized protein</fullName>
    </submittedName>
</protein>
<reference evidence="2 3" key="1">
    <citation type="submission" date="2024-02" db="EMBL/GenBank/DDBJ databases">
        <authorList>
            <person name="Daric V."/>
            <person name="Darras S."/>
        </authorList>
    </citation>
    <scope>NUCLEOTIDE SEQUENCE [LARGE SCALE GENOMIC DNA]</scope>
</reference>
<evidence type="ECO:0000313" key="3">
    <source>
        <dbReference type="Proteomes" id="UP001642483"/>
    </source>
</evidence>
<gene>
    <name evidence="2" type="ORF">CVLEPA_LOCUS6197</name>
</gene>
<keyword evidence="3" id="KW-1185">Reference proteome</keyword>
<sequence length="234" mass="26264">MILCQIVIILVSSSFLSHISGVQFTLTEGDNDTWVEICPCGSCNGWFDDCLISSFSFTSCQNFSSSEILENTNSTLEVSFSSWMFNEYHICCNSLISDNSKSLLYSLINNSFIQNLYFHKCQVLVEPDSYNFLVIQGLNFLSVTSETTTEDQTNTLDFDSTDNTTLTENHRTQNIAYLATNIFTSARLIKAFSFPAKIDGSDAPGIYMLQIFADNPVWIFAPVLDTVMITCIYT</sequence>
<feature type="signal peptide" evidence="1">
    <location>
        <begin position="1"/>
        <end position="21"/>
    </location>
</feature>
<dbReference type="EMBL" id="CAWYQH010000035">
    <property type="protein sequence ID" value="CAK8676756.1"/>
    <property type="molecule type" value="Genomic_DNA"/>
</dbReference>
<feature type="chain" id="PRO_5045312045" evidence="1">
    <location>
        <begin position="22"/>
        <end position="234"/>
    </location>
</feature>
<keyword evidence="1" id="KW-0732">Signal</keyword>
<comment type="caution">
    <text evidence="2">The sequence shown here is derived from an EMBL/GenBank/DDBJ whole genome shotgun (WGS) entry which is preliminary data.</text>
</comment>
<name>A0ABP0FBI0_CLALP</name>
<proteinExistence type="predicted"/>
<organism evidence="2 3">
    <name type="scientific">Clavelina lepadiformis</name>
    <name type="common">Light-bulb sea squirt</name>
    <name type="synonym">Ascidia lepadiformis</name>
    <dbReference type="NCBI Taxonomy" id="159417"/>
    <lineage>
        <taxon>Eukaryota</taxon>
        <taxon>Metazoa</taxon>
        <taxon>Chordata</taxon>
        <taxon>Tunicata</taxon>
        <taxon>Ascidiacea</taxon>
        <taxon>Aplousobranchia</taxon>
        <taxon>Clavelinidae</taxon>
        <taxon>Clavelina</taxon>
    </lineage>
</organism>
<evidence type="ECO:0000256" key="1">
    <source>
        <dbReference type="SAM" id="SignalP"/>
    </source>
</evidence>
<accession>A0ABP0FBI0</accession>
<evidence type="ECO:0000313" key="2">
    <source>
        <dbReference type="EMBL" id="CAK8676756.1"/>
    </source>
</evidence>
<dbReference type="Proteomes" id="UP001642483">
    <property type="component" value="Unassembled WGS sequence"/>
</dbReference>